<evidence type="ECO:0000313" key="2">
    <source>
        <dbReference type="Proteomes" id="UP000183567"/>
    </source>
</evidence>
<dbReference type="Gene3D" id="1.20.1280.50">
    <property type="match status" value="1"/>
</dbReference>
<proteinExistence type="predicted"/>
<reference evidence="1 2" key="1">
    <citation type="submission" date="2016-03" db="EMBL/GenBank/DDBJ databases">
        <title>Comparative genomics of the ectomycorrhizal sister species Rhizopogon vinicolor and Rhizopogon vesiculosus (Basidiomycota: Boletales) reveals a divergence of the mating type B locus.</title>
        <authorList>
            <person name="Mujic A.B."/>
            <person name="Kuo A."/>
            <person name="Tritt A."/>
            <person name="Lipzen A."/>
            <person name="Chen C."/>
            <person name="Johnson J."/>
            <person name="Sharma A."/>
            <person name="Barry K."/>
            <person name="Grigoriev I.V."/>
            <person name="Spatafora J.W."/>
        </authorList>
    </citation>
    <scope>NUCLEOTIDE SEQUENCE [LARGE SCALE GENOMIC DNA]</scope>
    <source>
        <strain evidence="1 2">AM-OR11-056</strain>
    </source>
</reference>
<evidence type="ECO:0008006" key="3">
    <source>
        <dbReference type="Google" id="ProtNLM"/>
    </source>
</evidence>
<evidence type="ECO:0000313" key="1">
    <source>
        <dbReference type="EMBL" id="OJA20619.1"/>
    </source>
</evidence>
<keyword evidence="2" id="KW-1185">Reference proteome</keyword>
<dbReference type="InterPro" id="IPR036047">
    <property type="entry name" value="F-box-like_dom_sf"/>
</dbReference>
<dbReference type="SUPFAM" id="SSF81383">
    <property type="entry name" value="F-box domain"/>
    <property type="match status" value="1"/>
</dbReference>
<sequence>MKHNADFLSLAAELQSYILSFLPWQDVLRCSSVCKVLHLTYMSSSELQYIVELGGQRLLPVSSTDPDNVTSIAKRLQLLRDKAHAWFEFDKCSFRTISIPERFRHARRSITGGHLCLWNQEDLAKIFPILPKPSEQTFERDWSLRSSHLVPNTRTCNVFMDPAQNLIATAYATTHDHPDWQSQSDNENFYISLTTLDVGDIHPQAAGPVLFLSGLPGYENRGLATFGLKLMVLGSHVAFRRSLVIWDWQHSTTSNCILDETVDMRPDDSNDFCFLGSDRLLIARHDLKLYSIEDMSQAPQLLARFLLPLSAFNIPCCLHTDDSIARSSAQQMQIQQTMQTSDPKHRIICLSMTPPSTTTSSSLVFIISTNIFFNFDSVEELIMWKNWGSSNVRVFRHRYPCNVGVSGNRVLLLFPDSEVVTLPNRLPTEYRLRMMDFSPLAAERRQGLGRVVKESSTVYIDESGQSVMTSLPYVEVVSDKRFRYQNRLPRPEIWVDSDRIIWLNDDRQLEVIEI</sequence>
<dbReference type="OrthoDB" id="2745718at2759"/>
<organism evidence="1 2">
    <name type="scientific">Rhizopogon vesiculosus</name>
    <dbReference type="NCBI Taxonomy" id="180088"/>
    <lineage>
        <taxon>Eukaryota</taxon>
        <taxon>Fungi</taxon>
        <taxon>Dikarya</taxon>
        <taxon>Basidiomycota</taxon>
        <taxon>Agaricomycotina</taxon>
        <taxon>Agaricomycetes</taxon>
        <taxon>Agaricomycetidae</taxon>
        <taxon>Boletales</taxon>
        <taxon>Suillineae</taxon>
        <taxon>Rhizopogonaceae</taxon>
        <taxon>Rhizopogon</taxon>
    </lineage>
</organism>
<protein>
    <recommendedName>
        <fullName evidence="3">F-box domain-containing protein</fullName>
    </recommendedName>
</protein>
<gene>
    <name evidence="1" type="ORF">AZE42_12418</name>
</gene>
<dbReference type="Proteomes" id="UP000183567">
    <property type="component" value="Unassembled WGS sequence"/>
</dbReference>
<comment type="caution">
    <text evidence="1">The sequence shown here is derived from an EMBL/GenBank/DDBJ whole genome shotgun (WGS) entry which is preliminary data.</text>
</comment>
<name>A0A1J8QL65_9AGAM</name>
<dbReference type="EMBL" id="LVVM01000494">
    <property type="protein sequence ID" value="OJA20619.1"/>
    <property type="molecule type" value="Genomic_DNA"/>
</dbReference>
<dbReference type="AlphaFoldDB" id="A0A1J8QL65"/>
<dbReference type="CDD" id="cd09917">
    <property type="entry name" value="F-box_SF"/>
    <property type="match status" value="1"/>
</dbReference>
<accession>A0A1J8QL65</accession>